<dbReference type="InterPro" id="IPR017853">
    <property type="entry name" value="GH"/>
</dbReference>
<dbReference type="SUPFAM" id="SSF49384">
    <property type="entry name" value="Carbohydrate-binding domain"/>
    <property type="match status" value="1"/>
</dbReference>
<reference evidence="10" key="1">
    <citation type="journal article" date="2019" name="Lett. Appl. Microbiol.">
        <title>A case of 'blown pack' spoilage of vacuum-packaged pork likely associated with Clostridium estertheticum in Canada.</title>
        <authorList>
            <person name="Zhang P."/>
            <person name="Ward P."/>
            <person name="McMullen L.M."/>
            <person name="Yang X."/>
        </authorList>
    </citation>
    <scope>NUCLEOTIDE SEQUENCE [LARGE SCALE GENOMIC DNA]</scope>
    <source>
        <strain evidence="10">MA19</strain>
    </source>
</reference>
<dbReference type="PANTHER" id="PTHR34142:SF1">
    <property type="entry name" value="GLYCOSIDE HYDROLASE FAMILY 5 DOMAIN-CONTAINING PROTEIN"/>
    <property type="match status" value="1"/>
</dbReference>
<dbReference type="RefSeq" id="WP_152753305.1">
    <property type="nucleotide sequence ID" value="NZ_SPSE01000044.1"/>
</dbReference>
<organism evidence="10 11">
    <name type="scientific">Clostridium estertheticum</name>
    <dbReference type="NCBI Taxonomy" id="238834"/>
    <lineage>
        <taxon>Bacteria</taxon>
        <taxon>Bacillati</taxon>
        <taxon>Bacillota</taxon>
        <taxon>Clostridia</taxon>
        <taxon>Eubacteriales</taxon>
        <taxon>Clostridiaceae</taxon>
        <taxon>Clostridium</taxon>
    </lineage>
</organism>
<evidence type="ECO:0000259" key="9">
    <source>
        <dbReference type="PROSITE" id="PS51173"/>
    </source>
</evidence>
<dbReference type="PROSITE" id="PS00659">
    <property type="entry name" value="GLYCOSYL_HYDROL_F5"/>
    <property type="match status" value="1"/>
</dbReference>
<dbReference type="GO" id="GO:0008810">
    <property type="term" value="F:cellulase activity"/>
    <property type="evidence" value="ECO:0007669"/>
    <property type="project" value="UniProtKB-EC"/>
</dbReference>
<name>A0A5N7J5F1_9CLOT</name>
<evidence type="ECO:0000256" key="8">
    <source>
        <dbReference type="RuleBase" id="RU361153"/>
    </source>
</evidence>
<accession>A0A5N7J5F1</accession>
<dbReference type="PANTHER" id="PTHR34142">
    <property type="entry name" value="ENDO-BETA-1,4-GLUCANASE A"/>
    <property type="match status" value="1"/>
</dbReference>
<dbReference type="InterPro" id="IPR018087">
    <property type="entry name" value="Glyco_hydro_5_CS"/>
</dbReference>
<protein>
    <recommendedName>
        <fullName evidence="8">Endoglucanase</fullName>
        <ecNumber evidence="8">3.2.1.4</ecNumber>
    </recommendedName>
</protein>
<dbReference type="InterPro" id="IPR001547">
    <property type="entry name" value="Glyco_hydro_5"/>
</dbReference>
<evidence type="ECO:0000256" key="5">
    <source>
        <dbReference type="ARBA" id="ARBA00023277"/>
    </source>
</evidence>
<dbReference type="GO" id="GO:0030245">
    <property type="term" value="P:cellulose catabolic process"/>
    <property type="evidence" value="ECO:0007669"/>
    <property type="project" value="UniProtKB-KW"/>
</dbReference>
<dbReference type="InterPro" id="IPR008965">
    <property type="entry name" value="CBM2/CBM3_carb-bd_dom_sf"/>
</dbReference>
<evidence type="ECO:0000256" key="4">
    <source>
        <dbReference type="ARBA" id="ARBA00023001"/>
    </source>
</evidence>
<dbReference type="PROSITE" id="PS51173">
    <property type="entry name" value="CBM2"/>
    <property type="match status" value="1"/>
</dbReference>
<comment type="similarity">
    <text evidence="8">Belongs to the glycosyl hydrolase 5 (cellulase A) family.</text>
</comment>
<evidence type="ECO:0000256" key="1">
    <source>
        <dbReference type="ARBA" id="ARBA00000966"/>
    </source>
</evidence>
<keyword evidence="3 8" id="KW-0378">Hydrolase</keyword>
<sequence length="543" mass="58895">MFLDKKKTKFFKRTFSFKIAFIMLIFVAVSSRTYIAQAATSSVSQLKIVGSQLCDSTGKAIQLKGMSSHGLQWYGDYMNYDSMKYLRDNWGVNVVRAAMYTDQGGYISNPTTTKAKVKEIVQAAIDLNMYVIIDWHILSDGNPNTYKEQSKSFFKEMATTYGNHPNVIYEICNEPNGSTTWANDIKPYAQYIIPAIRAIDPDNIIIVGTSTWSQDVDTAANSPLSYSNIMYACHFYAGTHGQSLRDKIDYAMAKGIAVFVTEWGTSDASGNGGPYIDASQQWIDYMANKKISWVNWSLCDKSEAASALKPGDSKTGGWTDSDLTTSGLFVKKNIGGSTSTTITSSQVSAPASNIAAGTYNSTQTVTLSCSTLGDTIYYTTDGTTPTSSSHIYTSPITVSKTTTIKALAIKSGMTNSNVTSVTYTIVTTDTNTNTSNSSVEVMYTIGNDWGSGSTINVTIKNNGTTVINGWTLSWTQPVNQSNGSMWNATYSTSGSSISVKNMSYNAVIAANGGTQTFGFNINYNGLKTKPISLTLNGISCKIQ</sequence>
<evidence type="ECO:0000256" key="3">
    <source>
        <dbReference type="ARBA" id="ARBA00022801"/>
    </source>
</evidence>
<dbReference type="EC" id="3.2.1.4" evidence="8"/>
<dbReference type="InterPro" id="IPR012291">
    <property type="entry name" value="CBM2_carb-bd_dom_sf"/>
</dbReference>
<comment type="catalytic activity">
    <reaction evidence="1 8">
        <text>Endohydrolysis of (1-&gt;4)-beta-D-glucosidic linkages in cellulose, lichenin and cereal beta-D-glucans.</text>
        <dbReference type="EC" id="3.2.1.4"/>
    </reaction>
</comment>
<dbReference type="Pfam" id="PF00150">
    <property type="entry name" value="Cellulase"/>
    <property type="match status" value="1"/>
</dbReference>
<dbReference type="InterPro" id="IPR059177">
    <property type="entry name" value="GH29D-like_dom"/>
</dbReference>
<keyword evidence="2" id="KW-0732">Signal</keyword>
<dbReference type="GO" id="GO:0030247">
    <property type="term" value="F:polysaccharide binding"/>
    <property type="evidence" value="ECO:0007669"/>
    <property type="project" value="UniProtKB-UniRule"/>
</dbReference>
<evidence type="ECO:0000256" key="2">
    <source>
        <dbReference type="ARBA" id="ARBA00022729"/>
    </source>
</evidence>
<evidence type="ECO:0000256" key="6">
    <source>
        <dbReference type="ARBA" id="ARBA00023295"/>
    </source>
</evidence>
<dbReference type="InterPro" id="IPR001919">
    <property type="entry name" value="CBD2"/>
</dbReference>
<dbReference type="Pfam" id="PF13290">
    <property type="entry name" value="CHB_HEX_C_1"/>
    <property type="match status" value="1"/>
</dbReference>
<feature type="domain" description="CBM2" evidence="9">
    <location>
        <begin position="430"/>
        <end position="543"/>
    </location>
</feature>
<dbReference type="AlphaFoldDB" id="A0A5N7J5F1"/>
<dbReference type="Proteomes" id="UP000342249">
    <property type="component" value="Unassembled WGS sequence"/>
</dbReference>
<keyword evidence="7 8" id="KW-0624">Polysaccharide degradation</keyword>
<keyword evidence="4 8" id="KW-0136">Cellulose degradation</keyword>
<gene>
    <name evidence="10" type="ORF">E4V82_17535</name>
</gene>
<proteinExistence type="inferred from homology"/>
<comment type="caution">
    <text evidence="10">The sequence shown here is derived from an EMBL/GenBank/DDBJ whole genome shotgun (WGS) entry which is preliminary data.</text>
</comment>
<dbReference type="Gene3D" id="3.20.20.80">
    <property type="entry name" value="Glycosidases"/>
    <property type="match status" value="1"/>
</dbReference>
<evidence type="ECO:0000313" key="10">
    <source>
        <dbReference type="EMBL" id="MPQ63902.1"/>
    </source>
</evidence>
<keyword evidence="5 8" id="KW-0119">Carbohydrate metabolism</keyword>
<dbReference type="Gene3D" id="2.60.40.290">
    <property type="match status" value="1"/>
</dbReference>
<evidence type="ECO:0000313" key="11">
    <source>
        <dbReference type="Proteomes" id="UP000342249"/>
    </source>
</evidence>
<evidence type="ECO:0000256" key="7">
    <source>
        <dbReference type="ARBA" id="ARBA00023326"/>
    </source>
</evidence>
<dbReference type="SUPFAM" id="SSF51445">
    <property type="entry name" value="(Trans)glycosidases"/>
    <property type="match status" value="1"/>
</dbReference>
<dbReference type="EMBL" id="SPSF01000043">
    <property type="protein sequence ID" value="MPQ63902.1"/>
    <property type="molecule type" value="Genomic_DNA"/>
</dbReference>
<keyword evidence="6 8" id="KW-0326">Glycosidase</keyword>
<dbReference type="Pfam" id="PF00553">
    <property type="entry name" value="CBM_2"/>
    <property type="match status" value="1"/>
</dbReference>
<dbReference type="SMART" id="SM00637">
    <property type="entry name" value="CBD_II"/>
    <property type="match status" value="1"/>
</dbReference>